<sequence>MKKNYFWLSLLTIALTTQLYAQQKPNIIVIWGDDLGVDNVSAYHRGMVKPMTPNIDRIANEGALMTDAYAQQSCTAGRAAFIMGQHPFRTGMLTIGMPGAKEGIRATDMTIADMLKNYGYATAQIGKNHLGDRNEFLPTVHGFDRFYGNLYHLNSEEEPEDPEYPKDPEFDAKYGPRGVLESYATSKTDATEDPRWGKVGNQTVKDHGPLTKKKMETVEMELLDRSLKFIDEQAKSNKPFFLWHNSTRMHVWTHLAEKWVNSSNGGGLYGDGMMELDYVVGKLLDKLDELGIADNTIVVFSTDNGAEMMSWPDGGTSPFKGEKGTTWEGGFRVPQLVRWPGKIPAGSVVNGIFSHEDWMPTLAAAVGEPNLTEKVKSGYKANGKTFKNHLDGYNQLDMLMGKDKVGKRREIFYFDAGGNLNALRYDDWKVHFSIIEGDLTTAYRKSPSWPIIVNMRQDPYERAPDESRMYLRWQGEKMWTMVPAQSIVAEFIESFKAFPPAKSGSLSVDKVLQQLTTAPSN</sequence>
<dbReference type="PANTHER" id="PTHR43751">
    <property type="entry name" value="SULFATASE"/>
    <property type="match status" value="1"/>
</dbReference>
<organism evidence="3 4">
    <name type="scientific">Namhaeicola litoreus</name>
    <dbReference type="NCBI Taxonomy" id="1052145"/>
    <lineage>
        <taxon>Bacteria</taxon>
        <taxon>Pseudomonadati</taxon>
        <taxon>Bacteroidota</taxon>
        <taxon>Flavobacteriia</taxon>
        <taxon>Flavobacteriales</taxon>
        <taxon>Flavobacteriaceae</taxon>
        <taxon>Namhaeicola</taxon>
    </lineage>
</organism>
<name>A0ABW3Y522_9FLAO</name>
<dbReference type="CDD" id="cd16142">
    <property type="entry name" value="ARS_like"/>
    <property type="match status" value="1"/>
</dbReference>
<feature type="chain" id="PRO_5046597366" evidence="1">
    <location>
        <begin position="22"/>
        <end position="521"/>
    </location>
</feature>
<protein>
    <submittedName>
        <fullName evidence="3">Arylsulfatase</fullName>
    </submittedName>
</protein>
<gene>
    <name evidence="3" type="ORF">ACFQ39_10030</name>
</gene>
<dbReference type="RefSeq" id="WP_377178621.1">
    <property type="nucleotide sequence ID" value="NZ_JBHTMY010000003.1"/>
</dbReference>
<dbReference type="Gene3D" id="3.40.720.10">
    <property type="entry name" value="Alkaline Phosphatase, subunit A"/>
    <property type="match status" value="1"/>
</dbReference>
<evidence type="ECO:0000313" key="4">
    <source>
        <dbReference type="Proteomes" id="UP001597201"/>
    </source>
</evidence>
<dbReference type="Pfam" id="PF00884">
    <property type="entry name" value="Sulfatase"/>
    <property type="match status" value="1"/>
</dbReference>
<evidence type="ECO:0000259" key="2">
    <source>
        <dbReference type="Pfam" id="PF00884"/>
    </source>
</evidence>
<keyword evidence="4" id="KW-1185">Reference proteome</keyword>
<feature type="signal peptide" evidence="1">
    <location>
        <begin position="1"/>
        <end position="21"/>
    </location>
</feature>
<dbReference type="SUPFAM" id="SSF53649">
    <property type="entry name" value="Alkaline phosphatase-like"/>
    <property type="match status" value="1"/>
</dbReference>
<dbReference type="InterPro" id="IPR052701">
    <property type="entry name" value="GAG_Ulvan_Degrading_Sulfatases"/>
</dbReference>
<comment type="caution">
    <text evidence="3">The sequence shown here is derived from an EMBL/GenBank/DDBJ whole genome shotgun (WGS) entry which is preliminary data.</text>
</comment>
<evidence type="ECO:0000313" key="3">
    <source>
        <dbReference type="EMBL" id="MFD1315955.1"/>
    </source>
</evidence>
<keyword evidence="1" id="KW-0732">Signal</keyword>
<evidence type="ECO:0000256" key="1">
    <source>
        <dbReference type="SAM" id="SignalP"/>
    </source>
</evidence>
<dbReference type="InterPro" id="IPR017850">
    <property type="entry name" value="Alkaline_phosphatase_core_sf"/>
</dbReference>
<dbReference type="Proteomes" id="UP001597201">
    <property type="component" value="Unassembled WGS sequence"/>
</dbReference>
<dbReference type="EMBL" id="JBHTMY010000003">
    <property type="protein sequence ID" value="MFD1315955.1"/>
    <property type="molecule type" value="Genomic_DNA"/>
</dbReference>
<proteinExistence type="predicted"/>
<feature type="domain" description="Sulfatase N-terminal" evidence="2">
    <location>
        <begin position="25"/>
        <end position="367"/>
    </location>
</feature>
<dbReference type="PANTHER" id="PTHR43751:SF2">
    <property type="entry name" value="SULFATASE N-TERMINAL DOMAIN-CONTAINING PROTEIN"/>
    <property type="match status" value="1"/>
</dbReference>
<dbReference type="InterPro" id="IPR000917">
    <property type="entry name" value="Sulfatase_N"/>
</dbReference>
<dbReference type="Gene3D" id="3.30.1120.10">
    <property type="match status" value="1"/>
</dbReference>
<accession>A0ABW3Y522</accession>
<reference evidence="4" key="1">
    <citation type="journal article" date="2019" name="Int. J. Syst. Evol. Microbiol.">
        <title>The Global Catalogue of Microorganisms (GCM) 10K type strain sequencing project: providing services to taxonomists for standard genome sequencing and annotation.</title>
        <authorList>
            <consortium name="The Broad Institute Genomics Platform"/>
            <consortium name="The Broad Institute Genome Sequencing Center for Infectious Disease"/>
            <person name="Wu L."/>
            <person name="Ma J."/>
        </authorList>
    </citation>
    <scope>NUCLEOTIDE SEQUENCE [LARGE SCALE GENOMIC DNA]</scope>
    <source>
        <strain evidence="4">CCUG 61485</strain>
    </source>
</reference>